<evidence type="ECO:0000313" key="1">
    <source>
        <dbReference type="EMBL" id="KAJ6822430.1"/>
    </source>
</evidence>
<protein>
    <submittedName>
        <fullName evidence="1">Uncharacterized protein</fullName>
    </submittedName>
</protein>
<dbReference type="EMBL" id="JANAVB010024399">
    <property type="protein sequence ID" value="KAJ6822430.1"/>
    <property type="molecule type" value="Genomic_DNA"/>
</dbReference>
<organism evidence="1 2">
    <name type="scientific">Iris pallida</name>
    <name type="common">Sweet iris</name>
    <dbReference type="NCBI Taxonomy" id="29817"/>
    <lineage>
        <taxon>Eukaryota</taxon>
        <taxon>Viridiplantae</taxon>
        <taxon>Streptophyta</taxon>
        <taxon>Embryophyta</taxon>
        <taxon>Tracheophyta</taxon>
        <taxon>Spermatophyta</taxon>
        <taxon>Magnoliopsida</taxon>
        <taxon>Liliopsida</taxon>
        <taxon>Asparagales</taxon>
        <taxon>Iridaceae</taxon>
        <taxon>Iridoideae</taxon>
        <taxon>Irideae</taxon>
        <taxon>Iris</taxon>
    </lineage>
</organism>
<name>A0AAX6G1B6_IRIPA</name>
<reference evidence="1" key="2">
    <citation type="submission" date="2023-04" db="EMBL/GenBank/DDBJ databases">
        <authorList>
            <person name="Bruccoleri R.E."/>
            <person name="Oakeley E.J."/>
            <person name="Faust A.-M."/>
            <person name="Dessus-Babus S."/>
            <person name="Altorfer M."/>
            <person name="Burckhardt D."/>
            <person name="Oertli M."/>
            <person name="Naumann U."/>
            <person name="Petersen F."/>
            <person name="Wong J."/>
        </authorList>
    </citation>
    <scope>NUCLEOTIDE SEQUENCE</scope>
    <source>
        <strain evidence="1">GSM-AAB239-AS_SAM_17_03QT</strain>
        <tissue evidence="1">Leaf</tissue>
    </source>
</reference>
<proteinExistence type="predicted"/>
<keyword evidence="2" id="KW-1185">Reference proteome</keyword>
<gene>
    <name evidence="1" type="ORF">M6B38_389470</name>
</gene>
<sequence length="70" mass="7638">MEGMSIHGGATAVLIWFQVTRSDRLARSGPDQWRLVDKLGCYRIRSGLTGEGAVEIYGCDVDLVVYGCTS</sequence>
<dbReference type="AlphaFoldDB" id="A0AAX6G1B6"/>
<dbReference type="Proteomes" id="UP001140949">
    <property type="component" value="Unassembled WGS sequence"/>
</dbReference>
<comment type="caution">
    <text evidence="1">The sequence shown here is derived from an EMBL/GenBank/DDBJ whole genome shotgun (WGS) entry which is preliminary data.</text>
</comment>
<accession>A0AAX6G1B6</accession>
<evidence type="ECO:0000313" key="2">
    <source>
        <dbReference type="Proteomes" id="UP001140949"/>
    </source>
</evidence>
<reference evidence="1" key="1">
    <citation type="journal article" date="2023" name="GigaByte">
        <title>Genome assembly of the bearded iris, Iris pallida Lam.</title>
        <authorList>
            <person name="Bruccoleri R.E."/>
            <person name="Oakeley E.J."/>
            <person name="Faust A.M.E."/>
            <person name="Altorfer M."/>
            <person name="Dessus-Babus S."/>
            <person name="Burckhardt D."/>
            <person name="Oertli M."/>
            <person name="Naumann U."/>
            <person name="Petersen F."/>
            <person name="Wong J."/>
        </authorList>
    </citation>
    <scope>NUCLEOTIDE SEQUENCE</scope>
    <source>
        <strain evidence="1">GSM-AAB239-AS_SAM_17_03QT</strain>
    </source>
</reference>